<reference evidence="5" key="1">
    <citation type="journal article" date="2014" name="Science">
        <title>Nonhuman genetics. Genomic basis for the convergent evolution of electric organs.</title>
        <authorList>
            <person name="Gallant J.R."/>
            <person name="Traeger L.L."/>
            <person name="Volkening J.D."/>
            <person name="Moffett H."/>
            <person name="Chen P.H."/>
            <person name="Novina C.D."/>
            <person name="Phillips G.N.Jr."/>
            <person name="Anand R."/>
            <person name="Wells G.B."/>
            <person name="Pinch M."/>
            <person name="Guth R."/>
            <person name="Unguez G.A."/>
            <person name="Albert J.S."/>
            <person name="Zakon H.H."/>
            <person name="Samanta M.P."/>
            <person name="Sussman M.R."/>
        </authorList>
    </citation>
    <scope>NUCLEOTIDE SEQUENCE [LARGE SCALE GENOMIC DNA]</scope>
</reference>
<keyword evidence="1" id="KW-1015">Disulfide bond</keyword>
<dbReference type="Ensembl" id="ENSEEET00000045000.2">
    <property type="protein sequence ID" value="ENSEEEP00000044496.2"/>
    <property type="gene ID" value="ENSEEEG00000021020.2"/>
</dbReference>
<dbReference type="GO" id="GO:0031012">
    <property type="term" value="C:extracellular matrix"/>
    <property type="evidence" value="ECO:0007669"/>
    <property type="project" value="TreeGrafter"/>
</dbReference>
<reference evidence="4" key="4">
    <citation type="submission" date="2025-08" db="UniProtKB">
        <authorList>
            <consortium name="Ensembl"/>
        </authorList>
    </citation>
    <scope>IDENTIFICATION</scope>
</reference>
<feature type="region of interest" description="Disordered" evidence="2">
    <location>
        <begin position="1"/>
        <end position="20"/>
    </location>
</feature>
<dbReference type="PANTHER" id="PTHR11576">
    <property type="entry name" value="ZONA PELLUCIDA SPERM-BINDING PROTEIN 3"/>
    <property type="match status" value="1"/>
</dbReference>
<dbReference type="PANTHER" id="PTHR11576:SF3">
    <property type="entry name" value="SI:CH211-14A17.6-RELATED"/>
    <property type="match status" value="1"/>
</dbReference>
<proteinExistence type="predicted"/>
<feature type="compositionally biased region" description="Basic residues" evidence="2">
    <location>
        <begin position="1"/>
        <end position="10"/>
    </location>
</feature>
<dbReference type="GO" id="GO:0035803">
    <property type="term" value="P:egg coat formation"/>
    <property type="evidence" value="ECO:0007669"/>
    <property type="project" value="TreeGrafter"/>
</dbReference>
<keyword evidence="5" id="KW-1185">Reference proteome</keyword>
<dbReference type="PROSITE" id="PS51034">
    <property type="entry name" value="ZP_2"/>
    <property type="match status" value="1"/>
</dbReference>
<reference evidence="4" key="5">
    <citation type="submission" date="2025-09" db="UniProtKB">
        <authorList>
            <consortium name="Ensembl"/>
        </authorList>
    </citation>
    <scope>IDENTIFICATION</scope>
</reference>
<dbReference type="Pfam" id="PF00100">
    <property type="entry name" value="Zona_pellucida"/>
    <property type="match status" value="1"/>
</dbReference>
<dbReference type="Gene3D" id="2.60.40.3210">
    <property type="entry name" value="Zona pellucida, ZP-N domain"/>
    <property type="match status" value="1"/>
</dbReference>
<protein>
    <recommendedName>
        <fullName evidence="3">ZP domain-containing protein</fullName>
    </recommendedName>
</protein>
<dbReference type="FunFam" id="2.60.40.4100:FF:000002">
    <property type="entry name" value="Zona pellucida sperm-binding protein 3"/>
    <property type="match status" value="1"/>
</dbReference>
<name>A0A4W4H365_ELEEL</name>
<dbReference type="AlphaFoldDB" id="A0A4W4H365"/>
<dbReference type="InterPro" id="IPR001507">
    <property type="entry name" value="ZP_dom"/>
</dbReference>
<reference evidence="5" key="2">
    <citation type="journal article" date="2017" name="Sci. Adv.">
        <title>A tail of two voltages: Proteomic comparison of the three electric organs of the electric eel.</title>
        <authorList>
            <person name="Traeger L.L."/>
            <person name="Sabat G."/>
            <person name="Barrett-Wilt G.A."/>
            <person name="Wells G.B."/>
            <person name="Sussman M.R."/>
        </authorList>
    </citation>
    <scope>NUCLEOTIDE SEQUENCE [LARGE SCALE GENOMIC DNA]</scope>
</reference>
<sequence length="320" mass="36153">MQKNPPKKHQNNNIINNNKNSTQHKYLSNHAVKLSLLSLASYPSRLLLGNCAPSKFSRTSDGGGKAVFHYRLSECRFRQMRTKKLLVFKNMLAFRPLMGQYTTTTNYPIECAFERPEWVRPYLEPAFGALQDYGRLVFSMGLLNGKCGPALSNVFTLGSFIYVWAAVEQQMHQPLMLYMEECVATNTAVIGPDSQIFPVIANQGCLVDKSSRFLPRSDSSFLLLQLQAFKFAMGSEVYLHCKLVVWDPDDLNEEKKACLNSIGRWELLDDPFQNDLCHCCDSGCRTRKQSFQRVLGPLVINSSTSNNDGNKSAFLGKDYS</sequence>
<dbReference type="GO" id="GO:0007339">
    <property type="term" value="P:binding of sperm to zona pellucida"/>
    <property type="evidence" value="ECO:0007669"/>
    <property type="project" value="TreeGrafter"/>
</dbReference>
<dbReference type="InterPro" id="IPR042235">
    <property type="entry name" value="ZP-C_dom"/>
</dbReference>
<dbReference type="Gene3D" id="2.60.40.4100">
    <property type="entry name" value="Zona pellucida, ZP-C domain"/>
    <property type="match status" value="1"/>
</dbReference>
<reference evidence="4" key="3">
    <citation type="submission" date="2020-05" db="EMBL/GenBank/DDBJ databases">
        <title>Electrophorus electricus (electric eel) genome, fEleEle1, primary haplotype.</title>
        <authorList>
            <person name="Myers G."/>
            <person name="Meyer A."/>
            <person name="Fedrigo O."/>
            <person name="Formenti G."/>
            <person name="Rhie A."/>
            <person name="Tracey A."/>
            <person name="Sims Y."/>
            <person name="Jarvis E.D."/>
        </authorList>
    </citation>
    <scope>NUCLEOTIDE SEQUENCE [LARGE SCALE GENOMIC DNA]</scope>
</reference>
<evidence type="ECO:0000313" key="4">
    <source>
        <dbReference type="Ensembl" id="ENSEEEP00000044496.2"/>
    </source>
</evidence>
<dbReference type="GeneTree" id="ENSGT01030000234567"/>
<evidence type="ECO:0000313" key="5">
    <source>
        <dbReference type="Proteomes" id="UP000314983"/>
    </source>
</evidence>
<dbReference type="InterPro" id="IPR055355">
    <property type="entry name" value="ZP-C"/>
</dbReference>
<dbReference type="SMART" id="SM00241">
    <property type="entry name" value="ZP"/>
    <property type="match status" value="1"/>
</dbReference>
<feature type="domain" description="ZP" evidence="3">
    <location>
        <begin position="21"/>
        <end position="265"/>
    </location>
</feature>
<evidence type="ECO:0000259" key="3">
    <source>
        <dbReference type="PROSITE" id="PS51034"/>
    </source>
</evidence>
<accession>A0A4W4H365</accession>
<dbReference type="Proteomes" id="UP000314983">
    <property type="component" value="Chromosome 1"/>
</dbReference>
<gene>
    <name evidence="4" type="primary">zp3f.2</name>
</gene>
<evidence type="ECO:0000256" key="1">
    <source>
        <dbReference type="ARBA" id="ARBA00023157"/>
    </source>
</evidence>
<dbReference type="GO" id="GO:2000344">
    <property type="term" value="P:positive regulation of acrosome reaction"/>
    <property type="evidence" value="ECO:0007669"/>
    <property type="project" value="TreeGrafter"/>
</dbReference>
<feature type="compositionally biased region" description="Low complexity" evidence="2">
    <location>
        <begin position="11"/>
        <end position="20"/>
    </location>
</feature>
<organism evidence="4 5">
    <name type="scientific">Electrophorus electricus</name>
    <name type="common">Electric eel</name>
    <name type="synonym">Gymnotus electricus</name>
    <dbReference type="NCBI Taxonomy" id="8005"/>
    <lineage>
        <taxon>Eukaryota</taxon>
        <taxon>Metazoa</taxon>
        <taxon>Chordata</taxon>
        <taxon>Craniata</taxon>
        <taxon>Vertebrata</taxon>
        <taxon>Euteleostomi</taxon>
        <taxon>Actinopterygii</taxon>
        <taxon>Neopterygii</taxon>
        <taxon>Teleostei</taxon>
        <taxon>Ostariophysi</taxon>
        <taxon>Gymnotiformes</taxon>
        <taxon>Gymnotoidei</taxon>
        <taxon>Gymnotidae</taxon>
        <taxon>Electrophorus</taxon>
    </lineage>
</organism>
<dbReference type="GO" id="GO:0032190">
    <property type="term" value="F:acrosin binding"/>
    <property type="evidence" value="ECO:0007669"/>
    <property type="project" value="TreeGrafter"/>
</dbReference>
<evidence type="ECO:0000256" key="2">
    <source>
        <dbReference type="SAM" id="MobiDB-lite"/>
    </source>
</evidence>